<dbReference type="AlphaFoldDB" id="C7DHN5"/>
<dbReference type="PIRSF" id="PIRSF000239">
    <property type="entry name" value="AHPC"/>
    <property type="match status" value="1"/>
</dbReference>
<comment type="similarity">
    <text evidence="9">Belongs to the peroxiredoxin family. BCP/PrxQ subfamily.</text>
</comment>
<keyword evidence="6" id="KW-1015">Disulfide bond</keyword>
<proteinExistence type="inferred from homology"/>
<evidence type="ECO:0000313" key="14">
    <source>
        <dbReference type="Proteomes" id="UP000332487"/>
    </source>
</evidence>
<dbReference type="PANTHER" id="PTHR42801:SF4">
    <property type="entry name" value="AHPC_TSA FAMILY PROTEIN"/>
    <property type="match status" value="1"/>
</dbReference>
<dbReference type="GO" id="GO:0034599">
    <property type="term" value="P:cellular response to oxidative stress"/>
    <property type="evidence" value="ECO:0007669"/>
    <property type="project" value="TreeGrafter"/>
</dbReference>
<evidence type="ECO:0000256" key="7">
    <source>
        <dbReference type="ARBA" id="ARBA00023284"/>
    </source>
</evidence>
<dbReference type="InterPro" id="IPR013766">
    <property type="entry name" value="Thioredoxin_domain"/>
</dbReference>
<keyword evidence="14" id="KW-1185">Reference proteome</keyword>
<reference evidence="13 14" key="2">
    <citation type="journal article" date="2010" name="Proc. Natl. Acad. Sci. U.S.A.">
        <title>Enigmatic, ultrasmall, uncultivated Archaea.</title>
        <authorList>
            <person name="Baker B.J."/>
            <person name="Comolli L.R."/>
            <person name="Dick G.J."/>
            <person name="Hauser L.J."/>
            <person name="Hyatt D."/>
            <person name="Dill B.D."/>
            <person name="Land M.L."/>
            <person name="Verberkmoes N.C."/>
            <person name="Hettich R.L."/>
            <person name="Banfield J.F."/>
        </authorList>
    </citation>
    <scope>NUCLEOTIDE SEQUENCE [LARGE SCALE GENOMIC DNA]</scope>
    <source>
        <strain evidence="13">ARMAN-2</strain>
    </source>
</reference>
<protein>
    <recommendedName>
        <fullName evidence="2">thioredoxin-dependent peroxiredoxin</fullName>
        <ecNumber evidence="2">1.11.1.24</ecNumber>
    </recommendedName>
    <alternativeName>
        <fullName evidence="8">Thioredoxin peroxidase</fullName>
    </alternativeName>
</protein>
<evidence type="ECO:0000256" key="8">
    <source>
        <dbReference type="ARBA" id="ARBA00032824"/>
    </source>
</evidence>
<evidence type="ECO:0000256" key="5">
    <source>
        <dbReference type="ARBA" id="ARBA00023002"/>
    </source>
</evidence>
<sequence length="152" mass="16946">MVEVGKSAPDFELDGSDGKRHTLGEFKGRYLVLYFYPKDNTPGCTIEANEFNKHKEEIEGLGATIVGISKDDLKSHDKFIKKCDLDFLLLSDPESKTIKEYGAYGDRGIFGMGTLRNTYLIGKDGRLLAKFEKVNPKGHAQEIIDALKSKAK</sequence>
<evidence type="ECO:0000256" key="11">
    <source>
        <dbReference type="PIRSR" id="PIRSR000239-1"/>
    </source>
</evidence>
<evidence type="ECO:0000256" key="6">
    <source>
        <dbReference type="ARBA" id="ARBA00023157"/>
    </source>
</evidence>
<dbReference type="Pfam" id="PF00578">
    <property type="entry name" value="AhpC-TSA"/>
    <property type="match status" value="1"/>
</dbReference>
<evidence type="ECO:0000256" key="1">
    <source>
        <dbReference type="ARBA" id="ARBA00011245"/>
    </source>
</evidence>
<evidence type="ECO:0000256" key="3">
    <source>
        <dbReference type="ARBA" id="ARBA00022559"/>
    </source>
</evidence>
<dbReference type="GO" id="GO:0005737">
    <property type="term" value="C:cytoplasm"/>
    <property type="evidence" value="ECO:0007669"/>
    <property type="project" value="TreeGrafter"/>
</dbReference>
<evidence type="ECO:0000313" key="13">
    <source>
        <dbReference type="EMBL" id="EET90137.1"/>
    </source>
</evidence>
<feature type="active site" description="Cysteine sulfenic acid (-SOH) intermediate; for peroxidase activity" evidence="11">
    <location>
        <position position="44"/>
    </location>
</feature>
<accession>C7DHN5</accession>
<dbReference type="EC" id="1.11.1.24" evidence="2"/>
<evidence type="ECO:0000259" key="12">
    <source>
        <dbReference type="PROSITE" id="PS51352"/>
    </source>
</evidence>
<gene>
    <name evidence="13" type="ORF">UNLARM2_0578</name>
</gene>
<dbReference type="SUPFAM" id="SSF52833">
    <property type="entry name" value="Thioredoxin-like"/>
    <property type="match status" value="1"/>
</dbReference>
<dbReference type="InterPro" id="IPR024706">
    <property type="entry name" value="Peroxiredoxin_AhpC-typ"/>
</dbReference>
<reference evidence="13 14" key="1">
    <citation type="journal article" date="2009" name="Genome Biol.">
        <title>Community-wide analysis of microbial genome sequence signatures.</title>
        <authorList>
            <person name="Dick G.J."/>
            <person name="Andersson A.F."/>
            <person name="Baker B.J."/>
            <person name="Simmons S.L."/>
            <person name="Thomas B.C."/>
            <person name="Yelton A.P."/>
            <person name="Banfield J.F."/>
        </authorList>
    </citation>
    <scope>NUCLEOTIDE SEQUENCE [LARGE SCALE GENOMIC DNA]</scope>
    <source>
        <strain evidence="13">ARMAN-2</strain>
    </source>
</reference>
<dbReference type="EMBL" id="GG697240">
    <property type="protein sequence ID" value="EET90137.1"/>
    <property type="molecule type" value="Genomic_DNA"/>
</dbReference>
<evidence type="ECO:0000256" key="2">
    <source>
        <dbReference type="ARBA" id="ARBA00013017"/>
    </source>
</evidence>
<dbReference type="InterPro" id="IPR000866">
    <property type="entry name" value="AhpC/TSA"/>
</dbReference>
<comment type="subunit">
    <text evidence="1">Monomer.</text>
</comment>
<keyword evidence="3" id="KW-0575">Peroxidase</keyword>
<evidence type="ECO:0000256" key="10">
    <source>
        <dbReference type="ARBA" id="ARBA00049091"/>
    </source>
</evidence>
<dbReference type="FunFam" id="3.40.30.10:FF:000007">
    <property type="entry name" value="Thioredoxin-dependent thiol peroxidase"/>
    <property type="match status" value="1"/>
</dbReference>
<dbReference type="Proteomes" id="UP000332487">
    <property type="component" value="Unassembled WGS sequence"/>
</dbReference>
<feature type="domain" description="Thioredoxin" evidence="12">
    <location>
        <begin position="2"/>
        <end position="152"/>
    </location>
</feature>
<keyword evidence="7" id="KW-0676">Redox-active center</keyword>
<dbReference type="GO" id="GO:0045454">
    <property type="term" value="P:cell redox homeostasis"/>
    <property type="evidence" value="ECO:0007669"/>
    <property type="project" value="TreeGrafter"/>
</dbReference>
<comment type="catalytic activity">
    <reaction evidence="10">
        <text>a hydroperoxide + [thioredoxin]-dithiol = an alcohol + [thioredoxin]-disulfide + H2O</text>
        <dbReference type="Rhea" id="RHEA:62620"/>
        <dbReference type="Rhea" id="RHEA-COMP:10698"/>
        <dbReference type="Rhea" id="RHEA-COMP:10700"/>
        <dbReference type="ChEBI" id="CHEBI:15377"/>
        <dbReference type="ChEBI" id="CHEBI:29950"/>
        <dbReference type="ChEBI" id="CHEBI:30879"/>
        <dbReference type="ChEBI" id="CHEBI:35924"/>
        <dbReference type="ChEBI" id="CHEBI:50058"/>
        <dbReference type="EC" id="1.11.1.24"/>
    </reaction>
</comment>
<dbReference type="PANTHER" id="PTHR42801">
    <property type="entry name" value="THIOREDOXIN-DEPENDENT PEROXIDE REDUCTASE"/>
    <property type="match status" value="1"/>
</dbReference>
<keyword evidence="5" id="KW-0560">Oxidoreductase</keyword>
<dbReference type="InterPro" id="IPR050924">
    <property type="entry name" value="Peroxiredoxin_BCP/PrxQ"/>
</dbReference>
<organism evidence="13 14">
    <name type="scientific">Candidatus Micrarchaeum acidiphilum ARMAN-2</name>
    <dbReference type="NCBI Taxonomy" id="425595"/>
    <lineage>
        <taxon>Archaea</taxon>
        <taxon>Candidatus Micrarchaeota</taxon>
        <taxon>Candidatus Micrarchaeia</taxon>
        <taxon>Candidatus Micrarchaeales</taxon>
        <taxon>Candidatus Micrarchaeaceae</taxon>
        <taxon>Candidatus Micrarchaeum</taxon>
    </lineage>
</organism>
<keyword evidence="4" id="KW-0049">Antioxidant</keyword>
<dbReference type="InterPro" id="IPR036249">
    <property type="entry name" value="Thioredoxin-like_sf"/>
</dbReference>
<dbReference type="CDD" id="cd03017">
    <property type="entry name" value="PRX_BCP"/>
    <property type="match status" value="1"/>
</dbReference>
<dbReference type="PROSITE" id="PS51352">
    <property type="entry name" value="THIOREDOXIN_2"/>
    <property type="match status" value="1"/>
</dbReference>
<dbReference type="Gene3D" id="3.40.30.10">
    <property type="entry name" value="Glutaredoxin"/>
    <property type="match status" value="1"/>
</dbReference>
<name>C7DHN5_MICA2</name>
<evidence type="ECO:0000256" key="4">
    <source>
        <dbReference type="ARBA" id="ARBA00022862"/>
    </source>
</evidence>
<dbReference type="GO" id="GO:0008379">
    <property type="term" value="F:thioredoxin peroxidase activity"/>
    <property type="evidence" value="ECO:0007669"/>
    <property type="project" value="TreeGrafter"/>
</dbReference>
<evidence type="ECO:0000256" key="9">
    <source>
        <dbReference type="ARBA" id="ARBA00038489"/>
    </source>
</evidence>